<comment type="caution">
    <text evidence="1">The sequence shown here is derived from an EMBL/GenBank/DDBJ whole genome shotgun (WGS) entry which is preliminary data.</text>
</comment>
<gene>
    <name evidence="1" type="ORF">DHETER_LOCUS8118</name>
</gene>
<evidence type="ECO:0000313" key="2">
    <source>
        <dbReference type="Proteomes" id="UP000789702"/>
    </source>
</evidence>
<name>A0ACA9N016_9GLOM</name>
<keyword evidence="2" id="KW-1185">Reference proteome</keyword>
<reference evidence="1" key="1">
    <citation type="submission" date="2021-06" db="EMBL/GenBank/DDBJ databases">
        <authorList>
            <person name="Kallberg Y."/>
            <person name="Tangrot J."/>
            <person name="Rosling A."/>
        </authorList>
    </citation>
    <scope>NUCLEOTIDE SEQUENCE</scope>
    <source>
        <strain evidence="1">IL203A</strain>
    </source>
</reference>
<dbReference type="Proteomes" id="UP000789702">
    <property type="component" value="Unassembled WGS sequence"/>
</dbReference>
<protein>
    <submittedName>
        <fullName evidence="1">6831_t:CDS:1</fullName>
    </submittedName>
</protein>
<feature type="non-terminal residue" evidence="1">
    <location>
        <position position="268"/>
    </location>
</feature>
<evidence type="ECO:0000313" key="1">
    <source>
        <dbReference type="EMBL" id="CAG8623680.1"/>
    </source>
</evidence>
<dbReference type="EMBL" id="CAJVPU010012455">
    <property type="protein sequence ID" value="CAG8623680.1"/>
    <property type="molecule type" value="Genomic_DNA"/>
</dbReference>
<sequence length="268" mass="28953">MSEEIENNTIIFLWRNNKNISSIVFDHVTYTATIITLVDKSVRVLNLNTSDNNSLDSISDNNNQHNGTGSNVNNISEVSEHNNNNEPLAANSLPTDVPSPVAAATTDPNDNNEYSENNDKHNEPLAVNSLPTDIPSAAVASPVAAATTDYNDNNEYSENNDKHNEPLAVNSLPTDVPSAADTSPVAATPTIPIATTKVGLGTRKNVKKRKASNNKYRSLKRKCKSIINETSVPESTIENNVSSSQSNNESIGNVSLPLEFPNNETIKN</sequence>
<organism evidence="1 2">
    <name type="scientific">Dentiscutata heterogama</name>
    <dbReference type="NCBI Taxonomy" id="1316150"/>
    <lineage>
        <taxon>Eukaryota</taxon>
        <taxon>Fungi</taxon>
        <taxon>Fungi incertae sedis</taxon>
        <taxon>Mucoromycota</taxon>
        <taxon>Glomeromycotina</taxon>
        <taxon>Glomeromycetes</taxon>
        <taxon>Diversisporales</taxon>
        <taxon>Gigasporaceae</taxon>
        <taxon>Dentiscutata</taxon>
    </lineage>
</organism>
<accession>A0ACA9N016</accession>
<proteinExistence type="predicted"/>